<feature type="non-terminal residue" evidence="1">
    <location>
        <position position="1"/>
    </location>
</feature>
<name>A0A381WJC7_9ZZZZ</name>
<dbReference type="PANTHER" id="PTHR37946">
    <property type="entry name" value="SLL1969 PROTEIN"/>
    <property type="match status" value="1"/>
</dbReference>
<gene>
    <name evidence="1" type="ORF">METZ01_LOCUS104887</name>
</gene>
<evidence type="ECO:0000313" key="1">
    <source>
        <dbReference type="EMBL" id="SVA52033.1"/>
    </source>
</evidence>
<proteinExistence type="predicted"/>
<accession>A0A381WJC7</accession>
<organism evidence="1">
    <name type="scientific">marine metagenome</name>
    <dbReference type="NCBI Taxonomy" id="408172"/>
    <lineage>
        <taxon>unclassified sequences</taxon>
        <taxon>metagenomes</taxon>
        <taxon>ecological metagenomes</taxon>
    </lineage>
</organism>
<reference evidence="1" key="1">
    <citation type="submission" date="2018-05" db="EMBL/GenBank/DDBJ databases">
        <authorList>
            <person name="Lanie J.A."/>
            <person name="Ng W.-L."/>
            <person name="Kazmierczak K.M."/>
            <person name="Andrzejewski T.M."/>
            <person name="Davidsen T.M."/>
            <person name="Wayne K.J."/>
            <person name="Tettelin H."/>
            <person name="Glass J.I."/>
            <person name="Rusch D."/>
            <person name="Podicherti R."/>
            <person name="Tsui H.-C.T."/>
            <person name="Winkler M.E."/>
        </authorList>
    </citation>
    <scope>NUCLEOTIDE SEQUENCE</scope>
</reference>
<dbReference type="Gene3D" id="3.40.50.1820">
    <property type="entry name" value="alpha/beta hydrolase"/>
    <property type="match status" value="1"/>
</dbReference>
<dbReference type="AlphaFoldDB" id="A0A381WJC7"/>
<dbReference type="InterPro" id="IPR029058">
    <property type="entry name" value="AB_hydrolase_fold"/>
</dbReference>
<evidence type="ECO:0008006" key="2">
    <source>
        <dbReference type="Google" id="ProtNLM"/>
    </source>
</evidence>
<dbReference type="SUPFAM" id="SSF53474">
    <property type="entry name" value="alpha/beta-Hydrolases"/>
    <property type="match status" value="1"/>
</dbReference>
<dbReference type="PANTHER" id="PTHR37946:SF1">
    <property type="entry name" value="SLL1969 PROTEIN"/>
    <property type="match status" value="1"/>
</dbReference>
<dbReference type="EMBL" id="UINC01011847">
    <property type="protein sequence ID" value="SVA52033.1"/>
    <property type="molecule type" value="Genomic_DNA"/>
</dbReference>
<protein>
    <recommendedName>
        <fullName evidence="2">AB hydrolase-1 domain-containing protein</fullName>
    </recommendedName>
</protein>
<sequence length="183" mass="19737">FRVVNFGYPSRSEPIEALVERLESEVGQCCSSEAKTVHFVTHSMGGVLVRSYLSQRSEAHQGRVVMLSPPSQGSEIIDAFSDSDLLRSILGPAALLLGTDSTGIANQLEPVRFSLGVITGTRSLDPIGSWLIPGPDDGKVSVDRAAVEGAADFIVLPATHTFIMNRSDVAEEVVHFLRNGRFQ</sequence>